<dbReference type="PANTHER" id="PTHR42760:SF133">
    <property type="entry name" value="3-OXOACYL-[ACYL-CARRIER-PROTEIN] REDUCTASE"/>
    <property type="match status" value="1"/>
</dbReference>
<dbReference type="PRINTS" id="PR00081">
    <property type="entry name" value="GDHRDH"/>
</dbReference>
<accession>A0A9Q8X3X5</accession>
<evidence type="ECO:0000313" key="3">
    <source>
        <dbReference type="EMBL" id="URQ62926.1"/>
    </source>
</evidence>
<protein>
    <submittedName>
        <fullName evidence="3">SDR family oxidoreductase</fullName>
    </submittedName>
</protein>
<keyword evidence="4" id="KW-1185">Reference proteome</keyword>
<dbReference type="GO" id="GO:0016616">
    <property type="term" value="F:oxidoreductase activity, acting on the CH-OH group of donors, NAD or NADP as acceptor"/>
    <property type="evidence" value="ECO:0007669"/>
    <property type="project" value="TreeGrafter"/>
</dbReference>
<name>A0A9Q8X3X5_9GAMM</name>
<keyword evidence="2" id="KW-0560">Oxidoreductase</keyword>
<dbReference type="EMBL" id="CP097966">
    <property type="protein sequence ID" value="URQ62926.1"/>
    <property type="molecule type" value="Genomic_DNA"/>
</dbReference>
<gene>
    <name evidence="3" type="ORF">M9B40_04170</name>
</gene>
<dbReference type="Pfam" id="PF13561">
    <property type="entry name" value="adh_short_C2"/>
    <property type="match status" value="1"/>
</dbReference>
<dbReference type="AlphaFoldDB" id="A0A9Q8X3X5"/>
<sequence>MSIKNKKIYVLGGSGTIGLPVTKFLKDNGAKVINLDINNSNNDFIFEKIDVAELEDIEKKLLEITEKHGDPDVFINCSYPKTDEWADLTFKTSNLTNFKKNLDLHLLSYIWISNLFAQQMVRKNTNGSIILTSSIYGTIPQKQNLYEGTNLSENIAYPVIKAGINQHCKQMASFYGKNNIRVNTVSPGGLEGKIAGKKLQQDEAFKEKYISRTPMKRMCKPSDLVQTYLFLSSNDSSYITGQDFIVDGGFSLN</sequence>
<reference evidence="3" key="1">
    <citation type="submission" date="2022-05" db="EMBL/GenBank/DDBJ databases">
        <title>Single-amplified genomics reveal most streamlined microbe among free-living bacteria.</title>
        <authorList>
            <person name="Roda-Garcia J."/>
            <person name="Haro-Moreno J.M."/>
            <person name="Rodriguez-Valera F."/>
            <person name="Almagro-Moreno S."/>
            <person name="Lopez-Perez M."/>
        </authorList>
    </citation>
    <scope>NUCLEOTIDE SEQUENCE</scope>
    <source>
        <strain evidence="3">TMED112-D2-2</strain>
    </source>
</reference>
<dbReference type="Gene3D" id="3.40.50.720">
    <property type="entry name" value="NAD(P)-binding Rossmann-like Domain"/>
    <property type="match status" value="1"/>
</dbReference>
<organism evidence="3 4">
    <name type="scientific">SAR86 cluster bacterium</name>
    <dbReference type="NCBI Taxonomy" id="2030880"/>
    <lineage>
        <taxon>Bacteria</taxon>
        <taxon>Pseudomonadati</taxon>
        <taxon>Pseudomonadota</taxon>
        <taxon>Gammaproteobacteria</taxon>
        <taxon>SAR86 cluster</taxon>
    </lineage>
</organism>
<evidence type="ECO:0000256" key="1">
    <source>
        <dbReference type="ARBA" id="ARBA00006484"/>
    </source>
</evidence>
<dbReference type="InterPro" id="IPR002347">
    <property type="entry name" value="SDR_fam"/>
</dbReference>
<dbReference type="Proteomes" id="UP001056381">
    <property type="component" value="Chromosome"/>
</dbReference>
<comment type="similarity">
    <text evidence="1">Belongs to the short-chain dehydrogenases/reductases (SDR) family.</text>
</comment>
<proteinExistence type="inferred from homology"/>
<dbReference type="InterPro" id="IPR036291">
    <property type="entry name" value="NAD(P)-bd_dom_sf"/>
</dbReference>
<dbReference type="PANTHER" id="PTHR42760">
    <property type="entry name" value="SHORT-CHAIN DEHYDROGENASES/REDUCTASES FAMILY MEMBER"/>
    <property type="match status" value="1"/>
</dbReference>
<dbReference type="SUPFAM" id="SSF51735">
    <property type="entry name" value="NAD(P)-binding Rossmann-fold domains"/>
    <property type="match status" value="1"/>
</dbReference>
<evidence type="ECO:0000256" key="2">
    <source>
        <dbReference type="ARBA" id="ARBA00023002"/>
    </source>
</evidence>
<evidence type="ECO:0000313" key="4">
    <source>
        <dbReference type="Proteomes" id="UP001056381"/>
    </source>
</evidence>